<protein>
    <recommendedName>
        <fullName evidence="1">DUF1330 domain-containing protein</fullName>
    </recommendedName>
</protein>
<dbReference type="PANTHER" id="PTHR41521:SF4">
    <property type="entry name" value="BLR0684 PROTEIN"/>
    <property type="match status" value="1"/>
</dbReference>
<dbReference type="InterPro" id="IPR010753">
    <property type="entry name" value="DUF1330"/>
</dbReference>
<keyword evidence="3" id="KW-1185">Reference proteome</keyword>
<dbReference type="SUPFAM" id="SSF54909">
    <property type="entry name" value="Dimeric alpha+beta barrel"/>
    <property type="match status" value="1"/>
</dbReference>
<dbReference type="Gene3D" id="3.30.70.100">
    <property type="match status" value="1"/>
</dbReference>
<dbReference type="EMBL" id="BOMH01000082">
    <property type="protein sequence ID" value="GID70782.1"/>
    <property type="molecule type" value="Genomic_DNA"/>
</dbReference>
<accession>A0A919IT22</accession>
<feature type="domain" description="DUF1330" evidence="1">
    <location>
        <begin position="2"/>
        <end position="91"/>
    </location>
</feature>
<sequence>MSAFVVIDLDIAGPEGFRQYVEGAGPLIERFGGRNLITDENALVLEGDWKPSTLVIHEFPDRETVQRFWDSPEYQPLKDLRRKHSTVKVVVGENPS</sequence>
<gene>
    <name evidence="2" type="ORF">Acy02nite_86630</name>
</gene>
<evidence type="ECO:0000313" key="3">
    <source>
        <dbReference type="Proteomes" id="UP000619479"/>
    </source>
</evidence>
<evidence type="ECO:0000259" key="1">
    <source>
        <dbReference type="Pfam" id="PF07045"/>
    </source>
</evidence>
<dbReference type="PANTHER" id="PTHR41521">
    <property type="match status" value="1"/>
</dbReference>
<dbReference type="Pfam" id="PF07045">
    <property type="entry name" value="DUF1330"/>
    <property type="match status" value="1"/>
</dbReference>
<dbReference type="AlphaFoldDB" id="A0A919IT22"/>
<dbReference type="RefSeq" id="WP_203755064.1">
    <property type="nucleotide sequence ID" value="NZ_BAAAUC010000064.1"/>
</dbReference>
<comment type="caution">
    <text evidence="2">The sequence shown here is derived from an EMBL/GenBank/DDBJ whole genome shotgun (WGS) entry which is preliminary data.</text>
</comment>
<reference evidence="2" key="1">
    <citation type="submission" date="2021-01" db="EMBL/GenBank/DDBJ databases">
        <title>Whole genome shotgun sequence of Actinoplanes cyaneus NBRC 14990.</title>
        <authorList>
            <person name="Komaki H."/>
            <person name="Tamura T."/>
        </authorList>
    </citation>
    <scope>NUCLEOTIDE SEQUENCE</scope>
    <source>
        <strain evidence="2">NBRC 14990</strain>
    </source>
</reference>
<proteinExistence type="predicted"/>
<name>A0A919IT22_9ACTN</name>
<dbReference type="InterPro" id="IPR011008">
    <property type="entry name" value="Dimeric_a/b-barrel"/>
</dbReference>
<evidence type="ECO:0000313" key="2">
    <source>
        <dbReference type="EMBL" id="GID70782.1"/>
    </source>
</evidence>
<dbReference type="Proteomes" id="UP000619479">
    <property type="component" value="Unassembled WGS sequence"/>
</dbReference>
<organism evidence="2 3">
    <name type="scientific">Actinoplanes cyaneus</name>
    <dbReference type="NCBI Taxonomy" id="52696"/>
    <lineage>
        <taxon>Bacteria</taxon>
        <taxon>Bacillati</taxon>
        <taxon>Actinomycetota</taxon>
        <taxon>Actinomycetes</taxon>
        <taxon>Micromonosporales</taxon>
        <taxon>Micromonosporaceae</taxon>
        <taxon>Actinoplanes</taxon>
    </lineage>
</organism>